<dbReference type="AlphaFoldDB" id="A0A1W1DXV6"/>
<gene>
    <name evidence="1" type="ORF">MNB_SUP05-SYMBIONT-4-240</name>
</gene>
<dbReference type="EMBL" id="FPHY01000076">
    <property type="protein sequence ID" value="SFV86421.1"/>
    <property type="molecule type" value="Genomic_DNA"/>
</dbReference>
<name>A0A1W1DXV6_9ZZZZ</name>
<reference evidence="1" key="1">
    <citation type="submission" date="2016-10" db="EMBL/GenBank/DDBJ databases">
        <authorList>
            <person name="de Groot N.N."/>
        </authorList>
    </citation>
    <scope>NUCLEOTIDE SEQUENCE</scope>
</reference>
<proteinExistence type="predicted"/>
<accession>A0A1W1DXV6</accession>
<sequence>MAPFEGRLSDGGGKVVVLEIKVAILGNGVGVWEGGVFGVARHNLKV</sequence>
<evidence type="ECO:0000313" key="1">
    <source>
        <dbReference type="EMBL" id="SFV86421.1"/>
    </source>
</evidence>
<protein>
    <submittedName>
        <fullName evidence="1">Uncharacterized protein</fullName>
    </submittedName>
</protein>
<organism evidence="1">
    <name type="scientific">hydrothermal vent metagenome</name>
    <dbReference type="NCBI Taxonomy" id="652676"/>
    <lineage>
        <taxon>unclassified sequences</taxon>
        <taxon>metagenomes</taxon>
        <taxon>ecological metagenomes</taxon>
    </lineage>
</organism>